<dbReference type="CTD" id="688390"/>
<name>A6K6X4_RAT</name>
<proteinExistence type="predicted"/>
<sequence length="147" mass="15310">MLRGSGGCWRPPVPGRRAPALLAAATSSQRPCLLQSSVPWASVGSELASEGDLEAAEAKRIGVKGGGGAVKGRRDLKAGRALGPRVAAPGSGGKPRPDPPLRLQCPAPGATADYYVEAECPLARSPAQRAVRLFARKLFAFLRRTSK</sequence>
<gene>
    <name evidence="3" type="primary">9030612E09Rikl</name>
    <name evidence="3" type="synonym">LOC688390</name>
    <name evidence="2" type="ORF">rCG_58526</name>
</gene>
<accession>A6K6X4</accession>
<protein>
    <submittedName>
        <fullName evidence="2">RCG58526</fullName>
    </submittedName>
</protein>
<evidence type="ECO:0000313" key="2">
    <source>
        <dbReference type="EMBL" id="EDL99693.1"/>
    </source>
</evidence>
<dbReference type="GeneID" id="688390"/>
<dbReference type="EMBL" id="CH474025">
    <property type="protein sequence ID" value="EDL99693.1"/>
    <property type="molecule type" value="Genomic_DNA"/>
</dbReference>
<organism evidence="2">
    <name type="scientific">Rattus norvegicus</name>
    <name type="common">Rat</name>
    <dbReference type="NCBI Taxonomy" id="10116"/>
    <lineage>
        <taxon>Eukaryota</taxon>
        <taxon>Metazoa</taxon>
        <taxon>Chordata</taxon>
        <taxon>Craniata</taxon>
        <taxon>Vertebrata</taxon>
        <taxon>Euteleostomi</taxon>
        <taxon>Mammalia</taxon>
        <taxon>Eutheria</taxon>
        <taxon>Euarchontoglires</taxon>
        <taxon>Glires</taxon>
        <taxon>Rodentia</taxon>
        <taxon>Myomorpha</taxon>
        <taxon>Muroidea</taxon>
        <taxon>Muridae</taxon>
        <taxon>Murinae</taxon>
        <taxon>Rattus</taxon>
    </lineage>
</organism>
<feature type="region of interest" description="Disordered" evidence="1">
    <location>
        <begin position="66"/>
        <end position="101"/>
    </location>
</feature>
<dbReference type="RefSeq" id="NP_001102966.1">
    <property type="nucleotide sequence ID" value="NM_001109496.1"/>
</dbReference>
<dbReference type="OrthoDB" id="10465686at2759"/>
<reference evidence="2" key="2">
    <citation type="submission" date="2005-07" db="EMBL/GenBank/DDBJ databases">
        <authorList>
            <person name="Mural R.J."/>
            <person name="Li P.W."/>
            <person name="Adams M.D."/>
            <person name="Amanatides P.G."/>
            <person name="Baden-Tillson H."/>
            <person name="Barnstead M."/>
            <person name="Chin S.H."/>
            <person name="Dew I."/>
            <person name="Evans C.A."/>
            <person name="Ferriera S."/>
            <person name="Flanigan M."/>
            <person name="Fosler C."/>
            <person name="Glodek A."/>
            <person name="Gu Z."/>
            <person name="Holt R.A."/>
            <person name="Jennings D."/>
            <person name="Kraft C.L."/>
            <person name="Lu F."/>
            <person name="Nguyen T."/>
            <person name="Nusskern D.R."/>
            <person name="Pfannkoch C.M."/>
            <person name="Sitter C."/>
            <person name="Sutton G.G."/>
            <person name="Venter J.C."/>
            <person name="Wang Z."/>
            <person name="Woodage T."/>
            <person name="Zheng X.H."/>
            <person name="Zhong F."/>
        </authorList>
    </citation>
    <scope>NUCLEOTIDE SEQUENCE</scope>
    <source>
        <strain evidence="2">BN</strain>
    </source>
</reference>
<dbReference type="RGD" id="1589988">
    <property type="gene designation" value="9030612E09Rikl"/>
</dbReference>
<reference evidence="2" key="1">
    <citation type="journal article" date="2005" name="Genome Res.">
        <title>Gene and alternative splicing annotation with AIR.</title>
        <authorList>
            <person name="Florea L."/>
            <person name="Di Francesco V."/>
            <person name="Miller J."/>
            <person name="Turner R."/>
            <person name="Yao A."/>
            <person name="Harris M."/>
            <person name="Walenz B."/>
            <person name="Mobarry C."/>
            <person name="Merkulov G.V."/>
            <person name="Charlab R."/>
            <person name="Dew I."/>
            <person name="Deng Z."/>
            <person name="Istrail S."/>
            <person name="Li P."/>
            <person name="Sutton G."/>
        </authorList>
    </citation>
    <scope>NUCLEOTIDE SEQUENCE</scope>
    <source>
        <strain evidence="2">BN</strain>
    </source>
</reference>
<dbReference type="AlphaFoldDB" id="A6K6X4"/>
<dbReference type="AGR" id="RGD:1589988"/>
<dbReference type="Proteomes" id="UP000234681">
    <property type="component" value="Chromosome 20"/>
</dbReference>
<dbReference type="KEGG" id="rno:688390"/>
<evidence type="ECO:0000313" key="3">
    <source>
        <dbReference type="RGD" id="1589988"/>
    </source>
</evidence>
<evidence type="ECO:0000256" key="1">
    <source>
        <dbReference type="SAM" id="MobiDB-lite"/>
    </source>
</evidence>